<sequence length="403" mass="44878">MASKKQSINIGIVGLGIAGASMIPAIIAHPHVNLAAAATRNQERLDKFANDYHAKTYYTIDELCRDPEIDAVYIATPTELHTEHVRIAAEAKKHIIVEKPLAVSLEDAESMIELAEKNGVHLIVGHSHSFEPPIQKMKEIIDSGKLGRVLMIHNWYYNDWIYRPRTPEELKTDLGGGVTYRQGSHQFDIIRLLGGGEVRSIRAATAISDPERPTEGNHSVFLEFENGIAATAVYNGYDHFHTTELTFNIGEGGPLSNSGVYAQARRTIKATNSPQDEVALKVEAGYGGSRSKNYQEAEKHHPFFGLTIVSCEKGDIRQSPDGLIVYGEEEKYTVQIPMEETGRINVINEIYKAVIKGVKPIHDGRWARANLEVCIKAIQSSKERKELYLNYQVPVKEPVENNI</sequence>
<accession>A0A1E7DPZ3</accession>
<dbReference type="PANTHER" id="PTHR43377">
    <property type="entry name" value="BILIVERDIN REDUCTASE A"/>
    <property type="match status" value="1"/>
</dbReference>
<dbReference type="Pfam" id="PF01408">
    <property type="entry name" value="GFO_IDH_MocA"/>
    <property type="match status" value="1"/>
</dbReference>
<dbReference type="AlphaFoldDB" id="A0A1E7DPZ3"/>
<dbReference type="OrthoDB" id="2350336at2"/>
<evidence type="ECO:0008006" key="5">
    <source>
        <dbReference type="Google" id="ProtNLM"/>
    </source>
</evidence>
<reference evidence="3 4" key="1">
    <citation type="submission" date="2016-06" db="EMBL/GenBank/DDBJ databases">
        <title>Domibacillus iocasae genome sequencing.</title>
        <authorList>
            <person name="Verma A."/>
            <person name="Pal Y."/>
            <person name="Ojha A.K."/>
            <person name="Krishnamurthi S."/>
        </authorList>
    </citation>
    <scope>NUCLEOTIDE SEQUENCE [LARGE SCALE GENOMIC DNA]</scope>
    <source>
        <strain evidence="3 4">DSM 29979</strain>
    </source>
</reference>
<proteinExistence type="predicted"/>
<dbReference type="Gene3D" id="3.30.360.10">
    <property type="entry name" value="Dihydrodipicolinate Reductase, domain 2"/>
    <property type="match status" value="1"/>
</dbReference>
<keyword evidence="4" id="KW-1185">Reference proteome</keyword>
<dbReference type="Proteomes" id="UP000095658">
    <property type="component" value="Unassembled WGS sequence"/>
</dbReference>
<dbReference type="SUPFAM" id="SSF55347">
    <property type="entry name" value="Glyceraldehyde-3-phosphate dehydrogenase-like, C-terminal domain"/>
    <property type="match status" value="1"/>
</dbReference>
<dbReference type="PANTHER" id="PTHR43377:SF1">
    <property type="entry name" value="BILIVERDIN REDUCTASE A"/>
    <property type="match status" value="1"/>
</dbReference>
<evidence type="ECO:0000259" key="1">
    <source>
        <dbReference type="Pfam" id="PF01408"/>
    </source>
</evidence>
<dbReference type="STRING" id="1714016.BA724_05590"/>
<feature type="domain" description="GFO/IDH/MocA-like oxidoreductase" evidence="2">
    <location>
        <begin position="134"/>
        <end position="241"/>
    </location>
</feature>
<name>A0A1E7DPZ3_9BACI</name>
<dbReference type="InterPro" id="IPR036291">
    <property type="entry name" value="NAD(P)-bd_dom_sf"/>
</dbReference>
<dbReference type="InterPro" id="IPR051450">
    <property type="entry name" value="Gfo/Idh/MocA_Oxidoreductases"/>
</dbReference>
<dbReference type="GO" id="GO:0000166">
    <property type="term" value="F:nucleotide binding"/>
    <property type="evidence" value="ECO:0007669"/>
    <property type="project" value="InterPro"/>
</dbReference>
<dbReference type="SUPFAM" id="SSF51735">
    <property type="entry name" value="NAD(P)-binding Rossmann-fold domains"/>
    <property type="match status" value="1"/>
</dbReference>
<dbReference type="Pfam" id="PF22725">
    <property type="entry name" value="GFO_IDH_MocA_C3"/>
    <property type="match status" value="1"/>
</dbReference>
<gene>
    <name evidence="3" type="ORF">BA724_05590</name>
</gene>
<organism evidence="3 4">
    <name type="scientific">Domibacillus iocasae</name>
    <dbReference type="NCBI Taxonomy" id="1714016"/>
    <lineage>
        <taxon>Bacteria</taxon>
        <taxon>Bacillati</taxon>
        <taxon>Bacillota</taxon>
        <taxon>Bacilli</taxon>
        <taxon>Bacillales</taxon>
        <taxon>Bacillaceae</taxon>
        <taxon>Domibacillus</taxon>
    </lineage>
</organism>
<dbReference type="InterPro" id="IPR000683">
    <property type="entry name" value="Gfo/Idh/MocA-like_OxRdtase_N"/>
</dbReference>
<evidence type="ECO:0000313" key="3">
    <source>
        <dbReference type="EMBL" id="OES44748.1"/>
    </source>
</evidence>
<dbReference type="EMBL" id="MAMP01000021">
    <property type="protein sequence ID" value="OES44748.1"/>
    <property type="molecule type" value="Genomic_DNA"/>
</dbReference>
<dbReference type="Gene3D" id="3.40.50.720">
    <property type="entry name" value="NAD(P)-binding Rossmann-like Domain"/>
    <property type="match status" value="1"/>
</dbReference>
<evidence type="ECO:0000259" key="2">
    <source>
        <dbReference type="Pfam" id="PF22725"/>
    </source>
</evidence>
<dbReference type="RefSeq" id="WP_069938371.1">
    <property type="nucleotide sequence ID" value="NZ_MAMP01000021.1"/>
</dbReference>
<feature type="domain" description="Gfo/Idh/MocA-like oxidoreductase N-terminal" evidence="1">
    <location>
        <begin position="8"/>
        <end position="126"/>
    </location>
</feature>
<evidence type="ECO:0000313" key="4">
    <source>
        <dbReference type="Proteomes" id="UP000095658"/>
    </source>
</evidence>
<comment type="caution">
    <text evidence="3">The sequence shown here is derived from an EMBL/GenBank/DDBJ whole genome shotgun (WGS) entry which is preliminary data.</text>
</comment>
<protein>
    <recommendedName>
        <fullName evidence="5">Oxidoreductase</fullName>
    </recommendedName>
</protein>
<dbReference type="InterPro" id="IPR055170">
    <property type="entry name" value="GFO_IDH_MocA-like_dom"/>
</dbReference>